<dbReference type="OrthoDB" id="21416at2759"/>
<gene>
    <name evidence="2" type="ORF">FMUND_13260</name>
</gene>
<dbReference type="PANTHER" id="PTHR10039">
    <property type="entry name" value="AMELOGENIN"/>
    <property type="match status" value="1"/>
</dbReference>
<evidence type="ECO:0000313" key="3">
    <source>
        <dbReference type="Proteomes" id="UP000544331"/>
    </source>
</evidence>
<feature type="compositionally biased region" description="Basic and acidic residues" evidence="1">
    <location>
        <begin position="1"/>
        <end position="10"/>
    </location>
</feature>
<organism evidence="2 3">
    <name type="scientific">Fusarium mundagurra</name>
    <dbReference type="NCBI Taxonomy" id="1567541"/>
    <lineage>
        <taxon>Eukaryota</taxon>
        <taxon>Fungi</taxon>
        <taxon>Dikarya</taxon>
        <taxon>Ascomycota</taxon>
        <taxon>Pezizomycotina</taxon>
        <taxon>Sordariomycetes</taxon>
        <taxon>Hypocreomycetidae</taxon>
        <taxon>Hypocreales</taxon>
        <taxon>Nectriaceae</taxon>
        <taxon>Fusarium</taxon>
        <taxon>Fusarium fujikuroi species complex</taxon>
    </lineage>
</organism>
<feature type="region of interest" description="Disordered" evidence="1">
    <location>
        <begin position="1"/>
        <end position="51"/>
    </location>
</feature>
<accession>A0A8H5XZ05</accession>
<dbReference type="EMBL" id="JAAOAN010000598">
    <property type="protein sequence ID" value="KAF5702890.1"/>
    <property type="molecule type" value="Genomic_DNA"/>
</dbReference>
<evidence type="ECO:0000256" key="1">
    <source>
        <dbReference type="SAM" id="MobiDB-lite"/>
    </source>
</evidence>
<proteinExistence type="predicted"/>
<dbReference type="Proteomes" id="UP000544331">
    <property type="component" value="Unassembled WGS sequence"/>
</dbReference>
<sequence>MPPAPSDDKSLNQGKFTALTQGSRRSTSDSQLLVVETPKGTPTGESDKEDGELEDDLFIVETIKQIASVGLWKPRAAKVLLTSRPVPKVELPMRKIPSLVIMLDEKHVDMDISTYVRTTLAKSSIPLTQRHLVTNAVPGRANGLFLYARLALDAFLQPGADVPSVLSQLPANLNLLYPDLIRYHRQNSGVLEPVQLLILQVITHSIRPLRLLELTELISVLSPDGQSRNLKDAKDVVRQACGPLLEVLPDETLSVIHHSFTEYLTGLTRQNEATGYPILQPSPTHSNLAQACLRYLLQSGCLEDLEGTPKLKFDSEQAYPELVRSDIDTHNSFLTKLRIKFPLYEYAAKNWPAHVRSSEAAAYSQGETNSLLQRLFSNNCGELKQQQPINAYTGK</sequence>
<dbReference type="AlphaFoldDB" id="A0A8H5XZ05"/>
<name>A0A8H5XZ05_9HYPO</name>
<comment type="caution">
    <text evidence="2">The sequence shown here is derived from an EMBL/GenBank/DDBJ whole genome shotgun (WGS) entry which is preliminary data.</text>
</comment>
<keyword evidence="3" id="KW-1185">Reference proteome</keyword>
<evidence type="ECO:0000313" key="2">
    <source>
        <dbReference type="EMBL" id="KAF5702890.1"/>
    </source>
</evidence>
<protein>
    <submittedName>
        <fullName evidence="2">Ankyrin repeat</fullName>
    </submittedName>
</protein>
<feature type="compositionally biased region" description="Polar residues" evidence="1">
    <location>
        <begin position="11"/>
        <end position="31"/>
    </location>
</feature>
<reference evidence="2 3" key="1">
    <citation type="submission" date="2020-05" db="EMBL/GenBank/DDBJ databases">
        <title>Identification and distribution of gene clusters putatively required for synthesis of sphingolipid metabolism inhibitors in phylogenetically diverse species of the filamentous fungus Fusarium.</title>
        <authorList>
            <person name="Kim H.-S."/>
            <person name="Busman M."/>
            <person name="Brown D.W."/>
            <person name="Divon H."/>
            <person name="Uhlig S."/>
            <person name="Proctor R.H."/>
        </authorList>
    </citation>
    <scope>NUCLEOTIDE SEQUENCE [LARGE SCALE GENOMIC DNA]</scope>
    <source>
        <strain evidence="2 3">NRRL 66235</strain>
    </source>
</reference>